<protein>
    <submittedName>
        <fullName evidence="1">Uncharacterized protein</fullName>
    </submittedName>
</protein>
<sequence length="122" mass="13911">MGPISEPTLEQSRRSGGPHNLGTPQAYGSFHLRIFVESNPRPSPPLPSVVSRRNKREKNRTRSFHFPPNFAGGNTTRSRVFSSPTRRSRRRRRSSSVAVEFNQLGYSSLNFQRWKRIAAMQG</sequence>
<gene>
    <name evidence="1" type="ORF">MRB53_019488</name>
</gene>
<dbReference type="Proteomes" id="UP001234297">
    <property type="component" value="Chromosome 6"/>
</dbReference>
<reference evidence="1 2" key="1">
    <citation type="journal article" date="2022" name="Hortic Res">
        <title>A haplotype resolved chromosomal level avocado genome allows analysis of novel avocado genes.</title>
        <authorList>
            <person name="Nath O."/>
            <person name="Fletcher S.J."/>
            <person name="Hayward A."/>
            <person name="Shaw L.M."/>
            <person name="Masouleh A.K."/>
            <person name="Furtado A."/>
            <person name="Henry R.J."/>
            <person name="Mitter N."/>
        </authorList>
    </citation>
    <scope>NUCLEOTIDE SEQUENCE [LARGE SCALE GENOMIC DNA]</scope>
    <source>
        <strain evidence="2">cv. Hass</strain>
    </source>
</reference>
<dbReference type="EMBL" id="CM056814">
    <property type="protein sequence ID" value="KAJ8626181.1"/>
    <property type="molecule type" value="Genomic_DNA"/>
</dbReference>
<evidence type="ECO:0000313" key="1">
    <source>
        <dbReference type="EMBL" id="KAJ8626181.1"/>
    </source>
</evidence>
<keyword evidence="2" id="KW-1185">Reference proteome</keyword>
<evidence type="ECO:0000313" key="2">
    <source>
        <dbReference type="Proteomes" id="UP001234297"/>
    </source>
</evidence>
<organism evidence="1 2">
    <name type="scientific">Persea americana</name>
    <name type="common">Avocado</name>
    <dbReference type="NCBI Taxonomy" id="3435"/>
    <lineage>
        <taxon>Eukaryota</taxon>
        <taxon>Viridiplantae</taxon>
        <taxon>Streptophyta</taxon>
        <taxon>Embryophyta</taxon>
        <taxon>Tracheophyta</taxon>
        <taxon>Spermatophyta</taxon>
        <taxon>Magnoliopsida</taxon>
        <taxon>Magnoliidae</taxon>
        <taxon>Laurales</taxon>
        <taxon>Lauraceae</taxon>
        <taxon>Persea</taxon>
    </lineage>
</organism>
<proteinExistence type="predicted"/>
<accession>A0ACC2KZ69</accession>
<name>A0ACC2KZ69_PERAE</name>
<comment type="caution">
    <text evidence="1">The sequence shown here is derived from an EMBL/GenBank/DDBJ whole genome shotgun (WGS) entry which is preliminary data.</text>
</comment>